<evidence type="ECO:0000256" key="6">
    <source>
        <dbReference type="ARBA" id="ARBA00022980"/>
    </source>
</evidence>
<keyword evidence="6 9" id="KW-0689">Ribosomal protein</keyword>
<dbReference type="Gene3D" id="4.10.860.130">
    <property type="match status" value="1"/>
</dbReference>
<dbReference type="NCBIfam" id="NF006331">
    <property type="entry name" value="PRK08561.1"/>
    <property type="match status" value="1"/>
</dbReference>
<evidence type="ECO:0000256" key="1">
    <source>
        <dbReference type="ARBA" id="ARBA00003291"/>
    </source>
</evidence>
<dbReference type="Pfam" id="PF13499">
    <property type="entry name" value="EF-hand_7"/>
    <property type="match status" value="1"/>
</dbReference>
<dbReference type="GO" id="GO:0005509">
    <property type="term" value="F:calcium ion binding"/>
    <property type="evidence" value="ECO:0007669"/>
    <property type="project" value="InterPro"/>
</dbReference>
<dbReference type="InterPro" id="IPR023029">
    <property type="entry name" value="Ribosomal_uS15_arc_euk"/>
</dbReference>
<dbReference type="Proteomes" id="UP000325081">
    <property type="component" value="Unassembled WGS sequence"/>
</dbReference>
<evidence type="ECO:0000256" key="7">
    <source>
        <dbReference type="ARBA" id="ARBA00023274"/>
    </source>
</evidence>
<dbReference type="CDD" id="cd00353">
    <property type="entry name" value="Ribosomal_S15p_S13e"/>
    <property type="match status" value="1"/>
</dbReference>
<dbReference type="GO" id="GO:0006412">
    <property type="term" value="P:translation"/>
    <property type="evidence" value="ECO:0007669"/>
    <property type="project" value="InterPro"/>
</dbReference>
<dbReference type="InterPro" id="IPR018247">
    <property type="entry name" value="EF_Hand_1_Ca_BS"/>
</dbReference>
<dbReference type="PANTHER" id="PTHR11885:SF25">
    <property type="entry name" value="SMALL RIBOSOMAL SUBUNIT PROTEIN US15Y-RELATED"/>
    <property type="match status" value="1"/>
</dbReference>
<proteinExistence type="inferred from homology"/>
<dbReference type="Gene3D" id="1.10.287.10">
    <property type="entry name" value="S15/NS1, RNA-binding"/>
    <property type="match status" value="1"/>
</dbReference>
<reference evidence="10" key="1">
    <citation type="journal article" date="2019" name="Curr. Biol.">
        <title>Genome Sequence of Striga asiatica Provides Insight into the Evolution of Plant Parasitism.</title>
        <authorList>
            <person name="Yoshida S."/>
            <person name="Kim S."/>
            <person name="Wafula E.K."/>
            <person name="Tanskanen J."/>
            <person name="Kim Y.M."/>
            <person name="Honaas L."/>
            <person name="Yang Z."/>
            <person name="Spallek T."/>
            <person name="Conn C.E."/>
            <person name="Ichihashi Y."/>
            <person name="Cheong K."/>
            <person name="Cui S."/>
            <person name="Der J.P."/>
            <person name="Gundlach H."/>
            <person name="Jiao Y."/>
            <person name="Hori C."/>
            <person name="Ishida J.K."/>
            <person name="Kasahara H."/>
            <person name="Kiba T."/>
            <person name="Kim M.S."/>
            <person name="Koo N."/>
            <person name="Laohavisit A."/>
            <person name="Lee Y.H."/>
            <person name="Lumba S."/>
            <person name="McCourt P."/>
            <person name="Mortimer J.C."/>
            <person name="Mutuku J.M."/>
            <person name="Nomura T."/>
            <person name="Sasaki-Sekimoto Y."/>
            <person name="Seto Y."/>
            <person name="Wang Y."/>
            <person name="Wakatake T."/>
            <person name="Sakakibara H."/>
            <person name="Demura T."/>
            <person name="Yamaguchi S."/>
            <person name="Yoneyama K."/>
            <person name="Manabe R.I."/>
            <person name="Nelson D.C."/>
            <person name="Schulman A.H."/>
            <person name="Timko M.P."/>
            <person name="dePamphilis C.W."/>
            <person name="Choi D."/>
            <person name="Shirasu K."/>
        </authorList>
    </citation>
    <scope>NUCLEOTIDE SEQUENCE [LARGE SCALE GENOMIC DNA]</scope>
    <source>
        <strain evidence="10">cv. UVA1</strain>
    </source>
</reference>
<dbReference type="SUPFAM" id="SSF47060">
    <property type="entry name" value="S15/NS1 RNA-binding domain"/>
    <property type="match status" value="1"/>
</dbReference>
<keyword evidence="7" id="KW-0687">Ribonucleoprotein</keyword>
<name>A0A5A7PRC7_STRAF</name>
<comment type="function">
    <text evidence="1">Potential calcium sensor.</text>
</comment>
<dbReference type="GO" id="GO:0003735">
    <property type="term" value="F:structural constituent of ribosome"/>
    <property type="evidence" value="ECO:0007669"/>
    <property type="project" value="InterPro"/>
</dbReference>
<dbReference type="Gene3D" id="1.10.238.10">
    <property type="entry name" value="EF-hand"/>
    <property type="match status" value="2"/>
</dbReference>
<dbReference type="EMBL" id="BKCP01004960">
    <property type="protein sequence ID" value="GER35032.1"/>
    <property type="molecule type" value="Genomic_DNA"/>
</dbReference>
<dbReference type="InterPro" id="IPR011992">
    <property type="entry name" value="EF-hand-dom_pair"/>
</dbReference>
<dbReference type="SMART" id="SM00054">
    <property type="entry name" value="EFh"/>
    <property type="match status" value="3"/>
</dbReference>
<evidence type="ECO:0000256" key="3">
    <source>
        <dbReference type="ARBA" id="ARBA00022723"/>
    </source>
</evidence>
<dbReference type="GO" id="GO:0070181">
    <property type="term" value="F:small ribosomal subunit rRNA binding"/>
    <property type="evidence" value="ECO:0007669"/>
    <property type="project" value="TreeGrafter"/>
</dbReference>
<dbReference type="PROSITE" id="PS50222">
    <property type="entry name" value="EF_HAND_2"/>
    <property type="match status" value="3"/>
</dbReference>
<feature type="domain" description="EF-hand" evidence="8">
    <location>
        <begin position="115"/>
        <end position="150"/>
    </location>
</feature>
<dbReference type="AlphaFoldDB" id="A0A5A7PRC7"/>
<evidence type="ECO:0000256" key="5">
    <source>
        <dbReference type="ARBA" id="ARBA00022837"/>
    </source>
</evidence>
<evidence type="ECO:0000259" key="8">
    <source>
        <dbReference type="PROSITE" id="PS50222"/>
    </source>
</evidence>
<dbReference type="CDD" id="cd00051">
    <property type="entry name" value="EFh"/>
    <property type="match status" value="1"/>
</dbReference>
<dbReference type="SUPFAM" id="SSF47473">
    <property type="entry name" value="EF-hand"/>
    <property type="match status" value="1"/>
</dbReference>
<dbReference type="GO" id="GO:0005730">
    <property type="term" value="C:nucleolus"/>
    <property type="evidence" value="ECO:0007669"/>
    <property type="project" value="TreeGrafter"/>
</dbReference>
<dbReference type="Pfam" id="PF08069">
    <property type="entry name" value="Ribosomal_S13_N"/>
    <property type="match status" value="1"/>
</dbReference>
<feature type="domain" description="EF-hand" evidence="8">
    <location>
        <begin position="79"/>
        <end position="114"/>
    </location>
</feature>
<dbReference type="PROSITE" id="PS00362">
    <property type="entry name" value="RIBOSOMAL_S15"/>
    <property type="match status" value="1"/>
</dbReference>
<comment type="caution">
    <text evidence="9">The sequence shown here is derived from an EMBL/GenBank/DDBJ whole genome shotgun (WGS) entry which is preliminary data.</text>
</comment>
<dbReference type="Pfam" id="PF13405">
    <property type="entry name" value="EF-hand_6"/>
    <property type="match status" value="1"/>
</dbReference>
<dbReference type="FunFam" id="1.10.238.10:FF:000143">
    <property type="entry name" value="probable calcium-binding protein CML13"/>
    <property type="match status" value="1"/>
</dbReference>
<dbReference type="FunFam" id="1.10.238.10:FF:000082">
    <property type="entry name" value="Myosin light chain 1"/>
    <property type="match status" value="1"/>
</dbReference>
<evidence type="ECO:0000313" key="9">
    <source>
        <dbReference type="EMBL" id="GER35032.1"/>
    </source>
</evidence>
<dbReference type="HAMAP" id="MF_01343_A">
    <property type="entry name" value="Ribosomal_uS15_A"/>
    <property type="match status" value="1"/>
</dbReference>
<dbReference type="Pfam" id="PF00312">
    <property type="entry name" value="Ribosomal_S15"/>
    <property type="match status" value="1"/>
</dbReference>
<keyword evidence="3" id="KW-0479">Metal-binding</keyword>
<organism evidence="9 10">
    <name type="scientific">Striga asiatica</name>
    <name type="common">Asiatic witchweed</name>
    <name type="synonym">Buchnera asiatica</name>
    <dbReference type="NCBI Taxonomy" id="4170"/>
    <lineage>
        <taxon>Eukaryota</taxon>
        <taxon>Viridiplantae</taxon>
        <taxon>Streptophyta</taxon>
        <taxon>Embryophyta</taxon>
        <taxon>Tracheophyta</taxon>
        <taxon>Spermatophyta</taxon>
        <taxon>Magnoliopsida</taxon>
        <taxon>eudicotyledons</taxon>
        <taxon>Gunneridae</taxon>
        <taxon>Pentapetalae</taxon>
        <taxon>asterids</taxon>
        <taxon>lamiids</taxon>
        <taxon>Lamiales</taxon>
        <taxon>Orobanchaceae</taxon>
        <taxon>Buchnereae</taxon>
        <taxon>Striga</taxon>
    </lineage>
</organism>
<evidence type="ECO:0000256" key="2">
    <source>
        <dbReference type="ARBA" id="ARBA00008434"/>
    </source>
</evidence>
<dbReference type="GO" id="GO:0022627">
    <property type="term" value="C:cytosolic small ribosomal subunit"/>
    <property type="evidence" value="ECO:0007669"/>
    <property type="project" value="TreeGrafter"/>
</dbReference>
<dbReference type="InterPro" id="IPR009068">
    <property type="entry name" value="uS15_NS1_RNA-bd_sf"/>
</dbReference>
<dbReference type="SMART" id="SM01386">
    <property type="entry name" value="Ribosomal_S13_N"/>
    <property type="match status" value="1"/>
</dbReference>
<comment type="similarity">
    <text evidence="2">Belongs to the universal ribosomal protein uS15 family.</text>
</comment>
<keyword evidence="5" id="KW-0106">Calcium</keyword>
<dbReference type="PANTHER" id="PTHR11885">
    <property type="entry name" value="RIBOSOMAL PROTEIN S15P/S13E"/>
    <property type="match status" value="1"/>
</dbReference>
<protein>
    <submittedName>
        <fullName evidence="9">40S ribosomal protein S13</fullName>
    </submittedName>
</protein>
<dbReference type="InterPro" id="IPR002048">
    <property type="entry name" value="EF_hand_dom"/>
</dbReference>
<evidence type="ECO:0000256" key="4">
    <source>
        <dbReference type="ARBA" id="ARBA00022737"/>
    </source>
</evidence>
<keyword evidence="4" id="KW-0677">Repeat</keyword>
<dbReference type="OrthoDB" id="1649707at2759"/>
<dbReference type="InterPro" id="IPR012606">
    <property type="entry name" value="Ribosomal_uS15_N"/>
</dbReference>
<dbReference type="SMART" id="SM01387">
    <property type="entry name" value="Ribosomal_S15"/>
    <property type="match status" value="1"/>
</dbReference>
<gene>
    <name evidence="9" type="ORF">STAS_11286</name>
</gene>
<accession>A0A5A7PRC7</accession>
<dbReference type="FunFam" id="1.10.287.10:FF:000003">
    <property type="entry name" value="40S ribosomal protein S13"/>
    <property type="match status" value="1"/>
</dbReference>
<evidence type="ECO:0000313" key="10">
    <source>
        <dbReference type="Proteomes" id="UP000325081"/>
    </source>
</evidence>
<feature type="domain" description="EF-hand" evidence="8">
    <location>
        <begin position="8"/>
        <end position="43"/>
    </location>
</feature>
<dbReference type="InterPro" id="IPR000589">
    <property type="entry name" value="Ribosomal_uS15"/>
</dbReference>
<keyword evidence="10" id="KW-1185">Reference proteome</keyword>
<sequence>MGKDLSDDQISSMKEAFTLFDTDGDGKIAPSELGILMRSLGGNPTQAQLKSIITEEKLSAPFDFQRFLDLMSKHLKPEPFDRQLRDAFKVLDKDGTGYVVVSDLRHILTSIGEKLEPAEFDEWIREVDVGSDGKIRYEDFIARMVAKSCQLVSAAQESIATDYVTYKITVPSKNRIGFPISGCAVRLLEVRIRVFLYSFTIPIFLVCNFMHNYGPQVEATTSKTLLDNQSPSFSAATEPSYAQSCATSSSAAAMGRMHSRGKGISASALPYKRTPPTWLKTSSQDVEENICKFAKKGLTPSQIGVILRDSHGIAQVKSVTGSKILRILKAHGLAPEIPEDLYHLIKKAVAIRKHLERNRKDKDSKFRLILVESRIHRLARYYKKTKKLPPVWKYESTTASTLVA</sequence>
<dbReference type="PROSITE" id="PS00018">
    <property type="entry name" value="EF_HAND_1"/>
    <property type="match status" value="1"/>
</dbReference>
<dbReference type="FunFam" id="4.10.860.130:FF:000001">
    <property type="entry name" value="40S ribosomal protein S13"/>
    <property type="match status" value="1"/>
</dbReference>